<dbReference type="Pfam" id="PF11951">
    <property type="entry name" value="Fungal_trans_2"/>
    <property type="match status" value="1"/>
</dbReference>
<organism evidence="6">
    <name type="scientific">Verticillium alfalfae (strain VaMs.102 / ATCC MYA-4576 / FGSC 10136)</name>
    <name type="common">Verticillium wilt of alfalfa</name>
    <name type="synonym">Verticillium albo-atrum</name>
    <dbReference type="NCBI Taxonomy" id="526221"/>
    <lineage>
        <taxon>Eukaryota</taxon>
        <taxon>Fungi</taxon>
        <taxon>Dikarya</taxon>
        <taxon>Ascomycota</taxon>
        <taxon>Pezizomycotina</taxon>
        <taxon>Sordariomycetes</taxon>
        <taxon>Hypocreomycetidae</taxon>
        <taxon>Glomerellales</taxon>
        <taxon>Plectosphaerellaceae</taxon>
        <taxon>Verticillium</taxon>
    </lineage>
</organism>
<keyword evidence="6" id="KW-1185">Reference proteome</keyword>
<dbReference type="AlphaFoldDB" id="C9S9R1"/>
<dbReference type="PROSITE" id="PS00463">
    <property type="entry name" value="ZN2_CY6_FUNGAL_1"/>
    <property type="match status" value="1"/>
</dbReference>
<name>C9S9R1_VERA1</name>
<dbReference type="GO" id="GO:0000976">
    <property type="term" value="F:transcription cis-regulatory region binding"/>
    <property type="evidence" value="ECO:0007669"/>
    <property type="project" value="TreeGrafter"/>
</dbReference>
<dbReference type="OrthoDB" id="3886144at2759"/>
<accession>C9S9R1</accession>
<dbReference type="InterPro" id="IPR021858">
    <property type="entry name" value="Fun_TF"/>
</dbReference>
<dbReference type="PANTHER" id="PTHR37534">
    <property type="entry name" value="TRANSCRIPTIONAL ACTIVATOR PROTEIN UGA3"/>
    <property type="match status" value="1"/>
</dbReference>
<dbReference type="Pfam" id="PF00172">
    <property type="entry name" value="Zn_clus"/>
    <property type="match status" value="1"/>
</dbReference>
<feature type="region of interest" description="Disordered" evidence="3">
    <location>
        <begin position="139"/>
        <end position="160"/>
    </location>
</feature>
<dbReference type="InterPro" id="IPR036864">
    <property type="entry name" value="Zn2-C6_fun-type_DNA-bd_sf"/>
</dbReference>
<dbReference type="SUPFAM" id="SSF57701">
    <property type="entry name" value="Zn2/Cys6 DNA-binding domain"/>
    <property type="match status" value="1"/>
</dbReference>
<sequence>MFGGRSESEQGAAGGQQQHSQSPHDRMMLYAKPIQPKPVKSRSRAGCKYCRDKRKKCSEEKPRCSRCVQFGVECVYEPIKKRKKRTTKFTVPSPPDAGSTPGSSGPSTAPSDPTLNQQHLQQPHLHQAYFEPGQTPEGLASFLDPWAGGDTSMSDSTTGTSPSLLGYDDAALGENTYQIGTFDLAGANVCGTQAEVIPSLAWSPQIEEDLLPWPFLAGHMDWGEQQQQQHQQILAPAPPAHMPWLAPASPRPRGSFSAVADPTSQTLDHNALVDHFCHSVAGSLLQGGGSAVVDHVGSLCFGSAVVRDAACALAGADLIRTGLRDDVDHGLFHEQALIGLTTLTEVEEDWAKEQTLGAMLLLVYYEMLLQRGPTNLISRHMQHAWRVLEIVHASENPRLVFFREAFRYFDVIHALSSGTSPCSPSPSSVHSHTSVPALDSSISAISGFTADLWPILHRLASLLCRQRDQSLSRGPHGSSEDNEASDEREAALHELEQVLVAWEPALPPGYTLVNRVVDGPEDAPDNEVARIRVMTSKALACKQSALIVLNREQNAEAVQRHARAALWHCVSATGPHLPPGRGTGAGMLWALFEAACEAGDGRDRGLARQAFAAVEAARGVVNAAKAWEVVVEVWRRRDLAKAGGRADPGGGGWRRIAEEMGFSLVFG</sequence>
<reference evidence="6" key="1">
    <citation type="journal article" date="2011" name="PLoS Pathog.">
        <title>Comparative genomics yields insights into niche adaptation of plant vascular wilt pathogens.</title>
        <authorList>
            <person name="Klosterman S.J."/>
            <person name="Subbarao K.V."/>
            <person name="Kang S."/>
            <person name="Veronese P."/>
            <person name="Gold S.E."/>
            <person name="Thomma B.P.H.J."/>
            <person name="Chen Z."/>
            <person name="Henrissat B."/>
            <person name="Lee Y.-H."/>
            <person name="Park J."/>
            <person name="Garcia-Pedrajas M.D."/>
            <person name="Barbara D.J."/>
            <person name="Anchieta A."/>
            <person name="de Jonge R."/>
            <person name="Santhanam P."/>
            <person name="Maruthachalam K."/>
            <person name="Atallah Z."/>
            <person name="Amyotte S.G."/>
            <person name="Paz Z."/>
            <person name="Inderbitzin P."/>
            <person name="Hayes R.J."/>
            <person name="Heiman D.I."/>
            <person name="Young S."/>
            <person name="Zeng Q."/>
            <person name="Engels R."/>
            <person name="Galagan J."/>
            <person name="Cuomo C.A."/>
            <person name="Dobinson K.F."/>
            <person name="Ma L.-J."/>
        </authorList>
    </citation>
    <scope>NUCLEOTIDE SEQUENCE [LARGE SCALE GENOMIC DNA]</scope>
    <source>
        <strain evidence="6">VaMs.102 / ATCC MYA-4576 / FGSC 10136</strain>
    </source>
</reference>
<evidence type="ECO:0000256" key="1">
    <source>
        <dbReference type="ARBA" id="ARBA00004123"/>
    </source>
</evidence>
<feature type="region of interest" description="Disordered" evidence="3">
    <location>
        <begin position="1"/>
        <end position="27"/>
    </location>
</feature>
<dbReference type="PROSITE" id="PS50048">
    <property type="entry name" value="ZN2_CY6_FUNGAL_2"/>
    <property type="match status" value="1"/>
</dbReference>
<dbReference type="GO" id="GO:0005634">
    <property type="term" value="C:nucleus"/>
    <property type="evidence" value="ECO:0007669"/>
    <property type="project" value="UniProtKB-SubCell"/>
</dbReference>
<dbReference type="Proteomes" id="UP000008698">
    <property type="component" value="Unassembled WGS sequence"/>
</dbReference>
<evidence type="ECO:0000256" key="2">
    <source>
        <dbReference type="ARBA" id="ARBA00023242"/>
    </source>
</evidence>
<dbReference type="eggNOG" id="ENOG502S9U8">
    <property type="taxonomic scope" value="Eukaryota"/>
</dbReference>
<protein>
    <recommendedName>
        <fullName evidence="4">Zn(2)-C6 fungal-type domain-containing protein</fullName>
    </recommendedName>
</protein>
<feature type="compositionally biased region" description="Low complexity" evidence="3">
    <location>
        <begin position="9"/>
        <end position="21"/>
    </location>
</feature>
<evidence type="ECO:0000313" key="5">
    <source>
        <dbReference type="EMBL" id="EEY16124.1"/>
    </source>
</evidence>
<dbReference type="HOGENOM" id="CLU_014924_2_0_1"/>
<feature type="domain" description="Zn(2)-C6 fungal-type" evidence="4">
    <location>
        <begin position="46"/>
        <end position="76"/>
    </location>
</feature>
<dbReference type="PANTHER" id="PTHR37534:SF15">
    <property type="entry name" value="ZN(II)2CYS6 TRANSCRIPTION FACTOR (EUROFUNG)"/>
    <property type="match status" value="1"/>
</dbReference>
<evidence type="ECO:0000259" key="4">
    <source>
        <dbReference type="PROSITE" id="PS50048"/>
    </source>
</evidence>
<keyword evidence="2" id="KW-0539">Nucleus</keyword>
<dbReference type="GO" id="GO:0045944">
    <property type="term" value="P:positive regulation of transcription by RNA polymerase II"/>
    <property type="evidence" value="ECO:0007669"/>
    <property type="project" value="TreeGrafter"/>
</dbReference>
<feature type="region of interest" description="Disordered" evidence="3">
    <location>
        <begin position="83"/>
        <end position="120"/>
    </location>
</feature>
<dbReference type="GO" id="GO:0008270">
    <property type="term" value="F:zinc ion binding"/>
    <property type="evidence" value="ECO:0007669"/>
    <property type="project" value="InterPro"/>
</dbReference>
<dbReference type="GeneID" id="9533896"/>
<dbReference type="KEGG" id="val:VDBG_02233"/>
<dbReference type="InterPro" id="IPR001138">
    <property type="entry name" value="Zn2Cys6_DnaBD"/>
</dbReference>
<dbReference type="Gene3D" id="4.10.240.10">
    <property type="entry name" value="Zn(2)-C6 fungal-type DNA-binding domain"/>
    <property type="match status" value="1"/>
</dbReference>
<evidence type="ECO:0000313" key="6">
    <source>
        <dbReference type="Proteomes" id="UP000008698"/>
    </source>
</evidence>
<gene>
    <name evidence="5" type="ORF">VDBG_02233</name>
</gene>
<evidence type="ECO:0000256" key="3">
    <source>
        <dbReference type="SAM" id="MobiDB-lite"/>
    </source>
</evidence>
<dbReference type="SMART" id="SM00066">
    <property type="entry name" value="GAL4"/>
    <property type="match status" value="1"/>
</dbReference>
<dbReference type="EMBL" id="DS985215">
    <property type="protein sequence ID" value="EEY16124.1"/>
    <property type="molecule type" value="Genomic_DNA"/>
</dbReference>
<dbReference type="GO" id="GO:0000981">
    <property type="term" value="F:DNA-binding transcription factor activity, RNA polymerase II-specific"/>
    <property type="evidence" value="ECO:0007669"/>
    <property type="project" value="InterPro"/>
</dbReference>
<comment type="subcellular location">
    <subcellularLocation>
        <location evidence="1">Nucleus</location>
    </subcellularLocation>
</comment>
<feature type="compositionally biased region" description="Low complexity" evidence="3">
    <location>
        <begin position="148"/>
        <end position="160"/>
    </location>
</feature>
<feature type="compositionally biased region" description="Low complexity" evidence="3">
    <location>
        <begin position="96"/>
        <end position="120"/>
    </location>
</feature>
<dbReference type="RefSeq" id="XP_003008045.1">
    <property type="nucleotide sequence ID" value="XM_003007999.1"/>
</dbReference>
<proteinExistence type="predicted"/>
<dbReference type="CDD" id="cd00067">
    <property type="entry name" value="GAL4"/>
    <property type="match status" value="1"/>
</dbReference>